<evidence type="ECO:0000313" key="2">
    <source>
        <dbReference type="Proteomes" id="UP000325315"/>
    </source>
</evidence>
<dbReference type="Pfam" id="PF08284">
    <property type="entry name" value="RVP_2"/>
    <property type="match status" value="1"/>
</dbReference>
<comment type="caution">
    <text evidence="1">The sequence shown here is derived from an EMBL/GenBank/DDBJ whole genome shotgun (WGS) entry which is preliminary data.</text>
</comment>
<sequence>MVQTEARKPVLMYLARHRENRYDPDPESTKYIDRFPLEIRGEVFLANVIELLFGEFNLILRMDWLMEHRVSLDYASKRVTLRFDEGGKIIMIGERRDYLSNIISALVAEKLVQKGYNSRVYCSLSRETKGAYVAKSSSLGTS</sequence>
<dbReference type="AlphaFoldDB" id="A0A5B6UW71"/>
<accession>A0A5B6UW71</accession>
<dbReference type="EMBL" id="SMMG02000009">
    <property type="protein sequence ID" value="KAA3461227.1"/>
    <property type="molecule type" value="Genomic_DNA"/>
</dbReference>
<dbReference type="Proteomes" id="UP000325315">
    <property type="component" value="Unassembled WGS sequence"/>
</dbReference>
<keyword evidence="2" id="KW-1185">Reference proteome</keyword>
<name>A0A5B6UW71_9ROSI</name>
<dbReference type="InterPro" id="IPR021109">
    <property type="entry name" value="Peptidase_aspartic_dom_sf"/>
</dbReference>
<reference evidence="2" key="1">
    <citation type="journal article" date="2019" name="Plant Biotechnol. J.">
        <title>Genome sequencing of the Australian wild diploid species Gossypium australe highlights disease resistance and delayed gland morphogenesis.</title>
        <authorList>
            <person name="Cai Y."/>
            <person name="Cai X."/>
            <person name="Wang Q."/>
            <person name="Wang P."/>
            <person name="Zhang Y."/>
            <person name="Cai C."/>
            <person name="Xu Y."/>
            <person name="Wang K."/>
            <person name="Zhou Z."/>
            <person name="Wang C."/>
            <person name="Geng S."/>
            <person name="Li B."/>
            <person name="Dong Q."/>
            <person name="Hou Y."/>
            <person name="Wang H."/>
            <person name="Ai P."/>
            <person name="Liu Z."/>
            <person name="Yi F."/>
            <person name="Sun M."/>
            <person name="An G."/>
            <person name="Cheng J."/>
            <person name="Zhang Y."/>
            <person name="Shi Q."/>
            <person name="Xie Y."/>
            <person name="Shi X."/>
            <person name="Chang Y."/>
            <person name="Huang F."/>
            <person name="Chen Y."/>
            <person name="Hong S."/>
            <person name="Mi L."/>
            <person name="Sun Q."/>
            <person name="Zhang L."/>
            <person name="Zhou B."/>
            <person name="Peng R."/>
            <person name="Zhang X."/>
            <person name="Liu F."/>
        </authorList>
    </citation>
    <scope>NUCLEOTIDE SEQUENCE [LARGE SCALE GENOMIC DNA]</scope>
    <source>
        <strain evidence="2">cv. PA1801</strain>
    </source>
</reference>
<dbReference type="Gene3D" id="2.40.70.10">
    <property type="entry name" value="Acid Proteases"/>
    <property type="match status" value="1"/>
</dbReference>
<proteinExistence type="predicted"/>
<dbReference type="OrthoDB" id="437338at2759"/>
<gene>
    <name evidence="1" type="ORF">EPI10_027814</name>
</gene>
<protein>
    <submittedName>
        <fullName evidence="1">Cadherin-related family member 4</fullName>
    </submittedName>
</protein>
<organism evidence="1 2">
    <name type="scientific">Gossypium australe</name>
    <dbReference type="NCBI Taxonomy" id="47621"/>
    <lineage>
        <taxon>Eukaryota</taxon>
        <taxon>Viridiplantae</taxon>
        <taxon>Streptophyta</taxon>
        <taxon>Embryophyta</taxon>
        <taxon>Tracheophyta</taxon>
        <taxon>Spermatophyta</taxon>
        <taxon>Magnoliopsida</taxon>
        <taxon>eudicotyledons</taxon>
        <taxon>Gunneridae</taxon>
        <taxon>Pentapetalae</taxon>
        <taxon>rosids</taxon>
        <taxon>malvids</taxon>
        <taxon>Malvales</taxon>
        <taxon>Malvaceae</taxon>
        <taxon>Malvoideae</taxon>
        <taxon>Gossypium</taxon>
    </lineage>
</organism>
<evidence type="ECO:0000313" key="1">
    <source>
        <dbReference type="EMBL" id="KAA3461227.1"/>
    </source>
</evidence>